<protein>
    <submittedName>
        <fullName evidence="1">Uncharacterized protein</fullName>
    </submittedName>
</protein>
<keyword evidence="2" id="KW-1185">Reference proteome</keyword>
<dbReference type="EMBL" id="KZ679266">
    <property type="protein sequence ID" value="PTB38399.1"/>
    <property type="molecule type" value="Genomic_DNA"/>
</dbReference>
<proteinExistence type="predicted"/>
<reference evidence="1 2" key="1">
    <citation type="submission" date="2016-07" db="EMBL/GenBank/DDBJ databases">
        <title>Multiple horizontal gene transfer events from other fungi enriched the ability of initially mycotrophic Trichoderma (Ascomycota) to feed on dead plant biomass.</title>
        <authorList>
            <consortium name="DOE Joint Genome Institute"/>
            <person name="Aerts A."/>
            <person name="Atanasova L."/>
            <person name="Chenthamara K."/>
            <person name="Zhang J."/>
            <person name="Grujic M."/>
            <person name="Henrissat B."/>
            <person name="Kuo A."/>
            <person name="Salamov A."/>
            <person name="Lipzen A."/>
            <person name="Labutti K."/>
            <person name="Barry K."/>
            <person name="Miao Y."/>
            <person name="Rahimi M.J."/>
            <person name="Shen Q."/>
            <person name="Grigoriev I.V."/>
            <person name="Kubicek C.P."/>
            <person name="Druzhinina I.S."/>
        </authorList>
    </citation>
    <scope>NUCLEOTIDE SEQUENCE [LARGE SCALE GENOMIC DNA]</scope>
    <source>
        <strain evidence="1 2">CBS 433.97</strain>
    </source>
</reference>
<dbReference type="AlphaFoldDB" id="A0A2T3Z0Q0"/>
<gene>
    <name evidence="1" type="ORF">M441DRAFT_60629</name>
</gene>
<accession>A0A2T3Z0Q0</accession>
<organism evidence="1 2">
    <name type="scientific">Trichoderma asperellum (strain ATCC 204424 / CBS 433.97 / NBRC 101777)</name>
    <dbReference type="NCBI Taxonomy" id="1042311"/>
    <lineage>
        <taxon>Eukaryota</taxon>
        <taxon>Fungi</taxon>
        <taxon>Dikarya</taxon>
        <taxon>Ascomycota</taxon>
        <taxon>Pezizomycotina</taxon>
        <taxon>Sordariomycetes</taxon>
        <taxon>Hypocreomycetidae</taxon>
        <taxon>Hypocreales</taxon>
        <taxon>Hypocreaceae</taxon>
        <taxon>Trichoderma</taxon>
    </lineage>
</organism>
<evidence type="ECO:0000313" key="2">
    <source>
        <dbReference type="Proteomes" id="UP000240493"/>
    </source>
</evidence>
<evidence type="ECO:0000313" key="1">
    <source>
        <dbReference type="EMBL" id="PTB38399.1"/>
    </source>
</evidence>
<sequence length="117" mass="13045">MFGKSLRNSVLFSFFFPFGLSFFSPSFGLHFSYLFFPSGPLPESSAFLAPVTVHADFKATAALHHLAYAKLLRLTNEIADNRANQDNPQGWELASNRHLYTTANIQSTVFVPATEQV</sequence>
<name>A0A2T3Z0Q0_TRIA4</name>
<dbReference type="Proteomes" id="UP000240493">
    <property type="component" value="Unassembled WGS sequence"/>
</dbReference>